<dbReference type="GO" id="GO:0016829">
    <property type="term" value="F:lyase activity"/>
    <property type="evidence" value="ECO:0007669"/>
    <property type="project" value="UniProtKB-UniRule"/>
</dbReference>
<dbReference type="AlphaFoldDB" id="C9RGA0"/>
<dbReference type="Proteomes" id="UP000002063">
    <property type="component" value="Chromosome"/>
</dbReference>
<organism evidence="3 4">
    <name type="scientific">Methanocaldococcus vulcanius (strain ATCC 700851 / DSM 12094 / M7)</name>
    <name type="common">Methanococcus vulcanius</name>
    <dbReference type="NCBI Taxonomy" id="579137"/>
    <lineage>
        <taxon>Archaea</taxon>
        <taxon>Methanobacteriati</taxon>
        <taxon>Methanobacteriota</taxon>
        <taxon>Methanomada group</taxon>
        <taxon>Methanococci</taxon>
        <taxon>Methanococcales</taxon>
        <taxon>Methanocaldococcaceae</taxon>
        <taxon>Methanocaldococcus</taxon>
    </lineage>
</organism>
<evidence type="ECO:0000256" key="1">
    <source>
        <dbReference type="ARBA" id="ARBA00022596"/>
    </source>
</evidence>
<keyword evidence="2" id="KW-0456">Lyase</keyword>
<evidence type="ECO:0000256" key="2">
    <source>
        <dbReference type="HAMAP-Rule" id="MF_01074"/>
    </source>
</evidence>
<dbReference type="Gene3D" id="3.30.70.1380">
    <property type="entry name" value="Transcriptional regulatory protein pf0864 domain like"/>
    <property type="match status" value="1"/>
</dbReference>
<dbReference type="HAMAP" id="MF_01074">
    <property type="entry name" value="LarC"/>
    <property type="match status" value="1"/>
</dbReference>
<comment type="similarity">
    <text evidence="2">Belongs to the LarC family.</text>
</comment>
<evidence type="ECO:0000313" key="3">
    <source>
        <dbReference type="EMBL" id="ACX72602.1"/>
    </source>
</evidence>
<dbReference type="HOGENOM" id="CLU_028523_2_1_2"/>
<dbReference type="NCBIfam" id="TIGR00299">
    <property type="entry name" value="nickel pincer cofactor biosynthesis protein LarC"/>
    <property type="match status" value="1"/>
</dbReference>
<dbReference type="PANTHER" id="PTHR36566">
    <property type="entry name" value="NICKEL INSERTION PROTEIN-RELATED"/>
    <property type="match status" value="1"/>
</dbReference>
<dbReference type="PANTHER" id="PTHR36566:SF1">
    <property type="entry name" value="PYRIDINIUM-3,5-BISTHIOCARBOXYLIC ACID MONONUCLEOTIDE NICKEL INSERTION PROTEIN"/>
    <property type="match status" value="1"/>
</dbReference>
<evidence type="ECO:0000313" key="4">
    <source>
        <dbReference type="Proteomes" id="UP000002063"/>
    </source>
</evidence>
<dbReference type="KEGG" id="mvu:Metvu_0744"/>
<proteinExistence type="inferred from homology"/>
<protein>
    <recommendedName>
        <fullName evidence="2">Putative nickel insertion protein</fullName>
    </recommendedName>
</protein>
<reference evidence="3" key="1">
    <citation type="submission" date="2009-10" db="EMBL/GenBank/DDBJ databases">
        <title>Complete sequence of chromosome of Methanocaldococcus vulcanius M7.</title>
        <authorList>
            <consortium name="US DOE Joint Genome Institute"/>
            <person name="Lucas S."/>
            <person name="Copeland A."/>
            <person name="Lapidus A."/>
            <person name="Glavina del Rio T."/>
            <person name="Dalin E."/>
            <person name="Tice H."/>
            <person name="Bruce D."/>
            <person name="Goodwin L."/>
            <person name="Pitluck S."/>
            <person name="Lcollab F.I."/>
            <person name="Brettin T."/>
            <person name="Detter J.C."/>
            <person name="Han C."/>
            <person name="Tapia R."/>
            <person name="Kuske C.R."/>
            <person name="Schmutz J."/>
            <person name="Larimer F."/>
            <person name="Land M."/>
            <person name="Hauser L."/>
            <person name="Kyrpides N."/>
            <person name="Ovchinikova G."/>
            <person name="Sieprawska-Lupa M."/>
            <person name="Whitman W.B."/>
            <person name="Woyke T."/>
        </authorList>
    </citation>
    <scope>NUCLEOTIDE SEQUENCE [LARGE SCALE GENOMIC DNA]</scope>
    <source>
        <strain evidence="3">M7</strain>
    </source>
</reference>
<dbReference type="Pfam" id="PF01969">
    <property type="entry name" value="Ni_insertion"/>
    <property type="match status" value="1"/>
</dbReference>
<dbReference type="eggNOG" id="arCOG02701">
    <property type="taxonomic scope" value="Archaea"/>
</dbReference>
<keyword evidence="4" id="KW-1185">Reference proteome</keyword>
<accession>C9RGA0</accession>
<sequence>MFLLDPFSGISGDMFISAMIDFVDREEMIKTIKKVIDVDIEVKKVKKCHILANKINIIPKKESYNIKTYKDIKNLIKTSDIPKNVKISSLEILKILAGAESKVHDVDIEKVHFHEVGNYDTVVDVIGASYIINKLQLKDNCLYKPINLGGGFVKTKHGLMPVPAPATAEILKDLKTFFSDVNEELTTPTGASILKYINPKLVNGRSMVIKNVSYGAGDKDLEILNALRVFKVEKIDLKRVFVLESNVDDVPGEILGHLQDKLKGKVRDLHFIPTYMKKNRPAYTIKAIVDEDKVNEVAKSIMRETGSLGVRIYNVERIVSERSFETVKLFGEDVRIKIGKVDGEVISKKPEFEDLKKISEKYSIPIKKLYELVFSKEDEMVI</sequence>
<dbReference type="GO" id="GO:0016151">
    <property type="term" value="F:nickel cation binding"/>
    <property type="evidence" value="ECO:0007669"/>
    <property type="project" value="UniProtKB-UniRule"/>
</dbReference>
<name>C9RGA0_METVM</name>
<keyword evidence="1 2" id="KW-0533">Nickel</keyword>
<dbReference type="GeneID" id="8513081"/>
<dbReference type="EMBL" id="CP001787">
    <property type="protein sequence ID" value="ACX72602.1"/>
    <property type="molecule type" value="Genomic_DNA"/>
</dbReference>
<dbReference type="RefSeq" id="WP_015732822.1">
    <property type="nucleotide sequence ID" value="NC_013407.1"/>
</dbReference>
<dbReference type="STRING" id="579137.Metvu_0744"/>
<dbReference type="Gene3D" id="3.10.20.300">
    <property type="entry name" value="mk0293 like domain"/>
    <property type="match status" value="1"/>
</dbReference>
<dbReference type="OrthoDB" id="10691at2157"/>
<gene>
    <name evidence="3" type="ordered locus">Metvu_0744</name>
</gene>
<dbReference type="InterPro" id="IPR002822">
    <property type="entry name" value="Ni_insertion"/>
</dbReference>